<dbReference type="EMBL" id="CP142149">
    <property type="protein sequence ID" value="WSE34113.1"/>
    <property type="molecule type" value="Genomic_DNA"/>
</dbReference>
<keyword evidence="2" id="KW-1185">Reference proteome</keyword>
<protein>
    <recommendedName>
        <fullName evidence="3">Dioxygenase</fullName>
    </recommendedName>
</protein>
<accession>A0ABZ1IK33</accession>
<gene>
    <name evidence="1" type="ORF">VSH64_18755</name>
</gene>
<evidence type="ECO:0000313" key="2">
    <source>
        <dbReference type="Proteomes" id="UP001330812"/>
    </source>
</evidence>
<dbReference type="Proteomes" id="UP001330812">
    <property type="component" value="Chromosome"/>
</dbReference>
<evidence type="ECO:0000313" key="1">
    <source>
        <dbReference type="EMBL" id="WSE34113.1"/>
    </source>
</evidence>
<name>A0ABZ1IK33_9PSEU</name>
<evidence type="ECO:0008006" key="3">
    <source>
        <dbReference type="Google" id="ProtNLM"/>
    </source>
</evidence>
<proteinExistence type="predicted"/>
<reference evidence="1 2" key="1">
    <citation type="journal article" date="2015" name="Int. J. Syst. Evol. Microbiol.">
        <title>Amycolatopsis rhabdoformis sp. nov., an actinomycete isolated from a tropical forest soil.</title>
        <authorList>
            <person name="Souza W.R."/>
            <person name="Silva R.E."/>
            <person name="Goodfellow M."/>
            <person name="Busarakam K."/>
            <person name="Figueiro F.S."/>
            <person name="Ferreira D."/>
            <person name="Rodrigues-Filho E."/>
            <person name="Moraes L.A.B."/>
            <person name="Zucchi T.D."/>
        </authorList>
    </citation>
    <scope>NUCLEOTIDE SEQUENCE [LARGE SCALE GENOMIC DNA]</scope>
    <source>
        <strain evidence="1 2">NCIMB 14900</strain>
    </source>
</reference>
<dbReference type="RefSeq" id="WP_326836910.1">
    <property type="nucleotide sequence ID" value="NZ_CP142149.1"/>
</dbReference>
<sequence length="69" mass="7518">MIGSSPAQAYHELVARVLPQAGAQRPWRSEDGPLPTLFVSHGAPPTLDHPLWLNDLYVWGRSFPSPAAS</sequence>
<organism evidence="1 2">
    <name type="scientific">Amycolatopsis rhabdoformis</name>
    <dbReference type="NCBI Taxonomy" id="1448059"/>
    <lineage>
        <taxon>Bacteria</taxon>
        <taxon>Bacillati</taxon>
        <taxon>Actinomycetota</taxon>
        <taxon>Actinomycetes</taxon>
        <taxon>Pseudonocardiales</taxon>
        <taxon>Pseudonocardiaceae</taxon>
        <taxon>Amycolatopsis</taxon>
    </lineage>
</organism>